<feature type="region of interest" description="Disordered" evidence="1">
    <location>
        <begin position="1"/>
        <end position="26"/>
    </location>
</feature>
<dbReference type="SUPFAM" id="SSF81901">
    <property type="entry name" value="HCP-like"/>
    <property type="match status" value="3"/>
</dbReference>
<dbReference type="GO" id="GO:0042802">
    <property type="term" value="F:identical protein binding"/>
    <property type="evidence" value="ECO:0007669"/>
    <property type="project" value="InterPro"/>
</dbReference>
<evidence type="ECO:0000313" key="3">
    <source>
        <dbReference type="Proteomes" id="UP000198609"/>
    </source>
</evidence>
<name>A0A1H4N6Q8_STRMJ</name>
<proteinExistence type="predicted"/>
<gene>
    <name evidence="2" type="ORF">SAMN04490356_2151</name>
</gene>
<dbReference type="InterPro" id="IPR006597">
    <property type="entry name" value="Sel1-like"/>
</dbReference>
<evidence type="ECO:0008006" key="4">
    <source>
        <dbReference type="Google" id="ProtNLM"/>
    </source>
</evidence>
<dbReference type="PANTHER" id="PTHR11102">
    <property type="entry name" value="SEL-1-LIKE PROTEIN"/>
    <property type="match status" value="1"/>
</dbReference>
<dbReference type="SMART" id="SM00671">
    <property type="entry name" value="SEL1"/>
    <property type="match status" value="4"/>
</dbReference>
<dbReference type="Pfam" id="PF07721">
    <property type="entry name" value="TPR_4"/>
    <property type="match status" value="6"/>
</dbReference>
<dbReference type="PANTHER" id="PTHR11102:SF160">
    <property type="entry name" value="ERAD-ASSOCIATED E3 UBIQUITIN-PROTEIN LIGASE COMPONENT HRD3"/>
    <property type="match status" value="1"/>
</dbReference>
<protein>
    <recommendedName>
        <fullName evidence="4">TPR repeat</fullName>
    </recommendedName>
</protein>
<evidence type="ECO:0000313" key="2">
    <source>
        <dbReference type="EMBL" id="SEB90971.1"/>
    </source>
</evidence>
<keyword evidence="3" id="KW-1185">Reference proteome</keyword>
<accession>A0A1H4N6Q8</accession>
<dbReference type="Proteomes" id="UP000198609">
    <property type="component" value="Unassembled WGS sequence"/>
</dbReference>
<dbReference type="InterPro" id="IPR011717">
    <property type="entry name" value="TPR-4"/>
</dbReference>
<dbReference type="InterPro" id="IPR011990">
    <property type="entry name" value="TPR-like_helical_dom_sf"/>
</dbReference>
<dbReference type="AlphaFoldDB" id="A0A1H4N6Q8"/>
<dbReference type="EMBL" id="FNST01000002">
    <property type="protein sequence ID" value="SEB90971.1"/>
    <property type="molecule type" value="Genomic_DNA"/>
</dbReference>
<dbReference type="InterPro" id="IPR050767">
    <property type="entry name" value="Sel1_AlgK"/>
</dbReference>
<dbReference type="Gene3D" id="1.25.40.10">
    <property type="entry name" value="Tetratricopeptide repeat domain"/>
    <property type="match status" value="5"/>
</dbReference>
<sequence length="616" mass="67314">MPAMADQLAADQKADPGADQEPDPAVDPAVEAARLRAAAAAGKPEAYRAYAELLTGQGRLDEALPWWARAADAGDADASRTLAICHKDRGEFPEAERWYRTAADRDGGCAFGLARLLHEAGDTAGAETWYEHGAALGSVECTTNGAVLLAARGEWDTALERLAEASAQGDDIATRTRGAIQNMLRDLDGWREALARAEAEGDPEEAYEALRDLLDPERKAMFARYPRMVAEAEALYARAAAVGSAKALVDQALFIARDDSRWDEARALVERAHERGYDGAAYVLGVWAEENGELRTAEEWYRTADEADGGHIWACFNLGVLCVRQRRLDEAERWLRATGLDGAEAGGGAEGVDAEGSDRGSFDEGEERIVRALEDIAAIRADPERMPTAEWEERLPGLRARAEEGGPDAWCAYADALDRLYRLPEAAEWYRRAGTPRALLALGRMLYEGGGATGLRMVPYYEPAAAEGDAGAAYDIGRIHDEAGDRRTAQIWFRRAADLGHGRAAWWLGWTSEERGGDPQHAERWYVRAARSGLVPPAFLAGRSMVRRGAYGEAEPLLRVACEGKHEEAPYWLAQALRGVGRVEEAERWLRVAAEAYPDLLRQYGPMAGLAIPDPR</sequence>
<organism evidence="2 3">
    <name type="scientific">Streptomyces melanosporofaciens</name>
    <dbReference type="NCBI Taxonomy" id="67327"/>
    <lineage>
        <taxon>Bacteria</taxon>
        <taxon>Bacillati</taxon>
        <taxon>Actinomycetota</taxon>
        <taxon>Actinomycetes</taxon>
        <taxon>Kitasatosporales</taxon>
        <taxon>Streptomycetaceae</taxon>
        <taxon>Streptomyces</taxon>
        <taxon>Streptomyces violaceusniger group</taxon>
    </lineage>
</organism>
<evidence type="ECO:0000256" key="1">
    <source>
        <dbReference type="SAM" id="MobiDB-lite"/>
    </source>
</evidence>
<reference evidence="3" key="1">
    <citation type="submission" date="2016-10" db="EMBL/GenBank/DDBJ databases">
        <authorList>
            <person name="Varghese N."/>
            <person name="Submissions S."/>
        </authorList>
    </citation>
    <scope>NUCLEOTIDE SEQUENCE [LARGE SCALE GENOMIC DNA]</scope>
    <source>
        <strain evidence="3">DSM 40318</strain>
    </source>
</reference>
<dbReference type="Pfam" id="PF13432">
    <property type="entry name" value="TPR_16"/>
    <property type="match status" value="1"/>
</dbReference>